<comment type="caution">
    <text evidence="2">The sequence shown here is derived from an EMBL/GenBank/DDBJ whole genome shotgun (WGS) entry which is preliminary data.</text>
</comment>
<gene>
    <name evidence="2" type="ORF">E1261_27770</name>
</gene>
<dbReference type="RefSeq" id="WP_132411575.1">
    <property type="nucleotide sequence ID" value="NZ_SMKA01000157.1"/>
</dbReference>
<name>A0A4R4PNT6_9ACTN</name>
<accession>A0A4R4PNT6</accession>
<evidence type="ECO:0000313" key="3">
    <source>
        <dbReference type="Proteomes" id="UP000295075"/>
    </source>
</evidence>
<evidence type="ECO:0008006" key="4">
    <source>
        <dbReference type="Google" id="ProtNLM"/>
    </source>
</evidence>
<evidence type="ECO:0000256" key="1">
    <source>
        <dbReference type="SAM" id="SignalP"/>
    </source>
</evidence>
<dbReference type="OrthoDB" id="5197138at2"/>
<protein>
    <recommendedName>
        <fullName evidence="4">SH3 domain-containing protein</fullName>
    </recommendedName>
</protein>
<sequence>MSRLVNIGRVVAGTALAASSLAVINVSSAHAIDCSQSFPDNSPNSVLIAKPDSAYHTGPGAACAVKDHRSGQANILCYKFNEFGHRWFYARDLSTPNLTGWIWEGNTEGIAGVQPRRCGA</sequence>
<keyword evidence="1" id="KW-0732">Signal</keyword>
<reference evidence="2 3" key="1">
    <citation type="submission" date="2019-03" db="EMBL/GenBank/DDBJ databases">
        <title>Draft genome sequences of novel Actinobacteria.</title>
        <authorList>
            <person name="Sahin N."/>
            <person name="Ay H."/>
            <person name="Saygin H."/>
        </authorList>
    </citation>
    <scope>NUCLEOTIDE SEQUENCE [LARGE SCALE GENOMIC DNA]</scope>
    <source>
        <strain evidence="2 3">JCM 30547</strain>
    </source>
</reference>
<dbReference type="AlphaFoldDB" id="A0A4R4PNT6"/>
<keyword evidence="3" id="KW-1185">Reference proteome</keyword>
<dbReference type="Proteomes" id="UP000295075">
    <property type="component" value="Unassembled WGS sequence"/>
</dbReference>
<proteinExistence type="predicted"/>
<feature type="chain" id="PRO_5020731980" description="SH3 domain-containing protein" evidence="1">
    <location>
        <begin position="32"/>
        <end position="120"/>
    </location>
</feature>
<feature type="signal peptide" evidence="1">
    <location>
        <begin position="1"/>
        <end position="31"/>
    </location>
</feature>
<organism evidence="2 3">
    <name type="scientific">Kribbella albertanoniae</name>
    <dbReference type="NCBI Taxonomy" id="1266829"/>
    <lineage>
        <taxon>Bacteria</taxon>
        <taxon>Bacillati</taxon>
        <taxon>Actinomycetota</taxon>
        <taxon>Actinomycetes</taxon>
        <taxon>Propionibacteriales</taxon>
        <taxon>Kribbellaceae</taxon>
        <taxon>Kribbella</taxon>
    </lineage>
</organism>
<dbReference type="EMBL" id="SMKA01000157">
    <property type="protein sequence ID" value="TDC23729.1"/>
    <property type="molecule type" value="Genomic_DNA"/>
</dbReference>
<evidence type="ECO:0000313" key="2">
    <source>
        <dbReference type="EMBL" id="TDC23729.1"/>
    </source>
</evidence>